<protein>
    <recommendedName>
        <fullName evidence="4">Lipoprotein</fullName>
    </recommendedName>
</protein>
<dbReference type="Proteomes" id="UP000237632">
    <property type="component" value="Unassembled WGS sequence"/>
</dbReference>
<keyword evidence="1" id="KW-0732">Signal</keyword>
<evidence type="ECO:0008006" key="4">
    <source>
        <dbReference type="Google" id="ProtNLM"/>
    </source>
</evidence>
<name>A0AA44XYQ3_BURVI</name>
<reference evidence="2 3" key="1">
    <citation type="submission" date="2018-03" db="EMBL/GenBank/DDBJ databases">
        <authorList>
            <person name="Nguyen K."/>
            <person name="Fouts D."/>
            <person name="Sutton G."/>
        </authorList>
    </citation>
    <scope>NUCLEOTIDE SEQUENCE [LARGE SCALE GENOMIC DNA]</scope>
    <source>
        <strain evidence="2 3">AU3578</strain>
    </source>
</reference>
<accession>A0AA44XYQ3</accession>
<dbReference type="AlphaFoldDB" id="A0AA44XYQ3"/>
<organism evidence="2 3">
    <name type="scientific">Burkholderia vietnamiensis</name>
    <dbReference type="NCBI Taxonomy" id="60552"/>
    <lineage>
        <taxon>Bacteria</taxon>
        <taxon>Pseudomonadati</taxon>
        <taxon>Pseudomonadota</taxon>
        <taxon>Betaproteobacteria</taxon>
        <taxon>Burkholderiales</taxon>
        <taxon>Burkholderiaceae</taxon>
        <taxon>Burkholderia</taxon>
        <taxon>Burkholderia cepacia complex</taxon>
    </lineage>
</organism>
<sequence length="110" mass="12049">MKLIVGMTALICSLGAHAAATLPDDCKAPRMDAMERSAIPQLLDLEPGTAQIRAIHTIGGSGAYEYQPGLWRIDCWIDVTWSNGTVDRDFKFSAWTDRYGGYKGAYGPPR</sequence>
<evidence type="ECO:0000313" key="3">
    <source>
        <dbReference type="Proteomes" id="UP000237632"/>
    </source>
</evidence>
<comment type="caution">
    <text evidence="2">The sequence shown here is derived from an EMBL/GenBank/DDBJ whole genome shotgun (WGS) entry which is preliminary data.</text>
</comment>
<dbReference type="RefSeq" id="WP_105856738.1">
    <property type="nucleotide sequence ID" value="NZ_PVHK01000123.1"/>
</dbReference>
<evidence type="ECO:0000313" key="2">
    <source>
        <dbReference type="EMBL" id="PRH41103.1"/>
    </source>
</evidence>
<gene>
    <name evidence="2" type="ORF">C6T65_17615</name>
</gene>
<evidence type="ECO:0000256" key="1">
    <source>
        <dbReference type="SAM" id="SignalP"/>
    </source>
</evidence>
<proteinExistence type="predicted"/>
<feature type="chain" id="PRO_5041432197" description="Lipoprotein" evidence="1">
    <location>
        <begin position="19"/>
        <end position="110"/>
    </location>
</feature>
<feature type="signal peptide" evidence="1">
    <location>
        <begin position="1"/>
        <end position="18"/>
    </location>
</feature>
<dbReference type="EMBL" id="PVHK01000123">
    <property type="protein sequence ID" value="PRH41103.1"/>
    <property type="molecule type" value="Genomic_DNA"/>
</dbReference>